<organism evidence="1">
    <name type="scientific">Mycolicibacterium mucogenicum DSM 44124</name>
    <dbReference type="NCBI Taxonomy" id="1226753"/>
    <lineage>
        <taxon>Bacteria</taxon>
        <taxon>Bacillati</taxon>
        <taxon>Actinomycetota</taxon>
        <taxon>Actinomycetes</taxon>
        <taxon>Mycobacteriales</taxon>
        <taxon>Mycobacteriaceae</taxon>
        <taxon>Mycolicibacterium</taxon>
    </lineage>
</organism>
<reference evidence="1" key="1">
    <citation type="submission" date="2018-01" db="EMBL/GenBank/DDBJ databases">
        <title>Comparative genomics of Mycobacterium mucogenicum and Mycobacterium neoaurum clade members emphasizing tRNA and non-coding RNA.</title>
        <authorList>
            <person name="Behra P.R.K."/>
            <person name="Pettersson B.M.F."/>
            <person name="Das S."/>
            <person name="Dasgupta S."/>
            <person name="Kirsebom L.A."/>
        </authorList>
    </citation>
    <scope>NUCLEOTIDE SEQUENCE</scope>
    <source>
        <strain evidence="1">DSM 44124</strain>
    </source>
</reference>
<sequence>MLRMSRSRRFADKSLGRHASRRSNLREALASFGIIIVLLVAVTWSIPASPIKDTLMPALQPVARSTGLDQTWGMFSPNPPMSIPEVETWVLYNNGQRRVWKFENDRSLIGAFYWDRWRKFKEQLINEPVTRPAYAMWVVRKLMKPGEKPVGVTIFSETFPLAPPGKPAPADHPRKILYDWKFGATS</sequence>
<proteinExistence type="predicted"/>
<gene>
    <name evidence="1" type="ORF">C1S78_24665</name>
</gene>
<comment type="caution">
    <text evidence="1">The sequence shown here is derived from an EMBL/GenBank/DDBJ whole genome shotgun (WGS) entry which is preliminary data.</text>
</comment>
<name>A0A8H2JFU5_MYCMU</name>
<accession>A0A8H2JFU5</accession>
<dbReference type="AlphaFoldDB" id="A0A8H2JFU5"/>
<protein>
    <submittedName>
        <fullName evidence="1">Uncharacterized protein</fullName>
    </submittedName>
</protein>
<dbReference type="EMBL" id="POTL01000001">
    <property type="protein sequence ID" value="TLH55133.1"/>
    <property type="molecule type" value="Genomic_DNA"/>
</dbReference>
<evidence type="ECO:0000313" key="1">
    <source>
        <dbReference type="EMBL" id="TLH55133.1"/>
    </source>
</evidence>